<dbReference type="Proteomes" id="UP000233399">
    <property type="component" value="Unassembled WGS sequence"/>
</dbReference>
<protein>
    <submittedName>
        <fullName evidence="1">Uncharacterized protein</fullName>
    </submittedName>
</protein>
<sequence>MVRSVGPLSVLAQRQKAAGLAGSARRHFLMIWGVDDTPLRRWSISLVLPGMASSRVNPLLQGAG</sequence>
<proteinExistence type="predicted"/>
<organism evidence="1 2">
    <name type="scientific">Pseudomonas monteilii</name>
    <dbReference type="NCBI Taxonomy" id="76759"/>
    <lineage>
        <taxon>Bacteria</taxon>
        <taxon>Pseudomonadati</taxon>
        <taxon>Pseudomonadota</taxon>
        <taxon>Gammaproteobacteria</taxon>
        <taxon>Pseudomonadales</taxon>
        <taxon>Pseudomonadaceae</taxon>
        <taxon>Pseudomonas</taxon>
    </lineage>
</organism>
<reference evidence="1 2" key="1">
    <citation type="submission" date="2017-12" db="EMBL/GenBank/DDBJ databases">
        <title>Isolation and characterization of an aerobic denitrifying Pseudomonas monteilii CY06 from aquaculture ponds.</title>
        <authorList>
            <person name="Ma Q."/>
            <person name="Cai Y."/>
            <person name="He Z."/>
        </authorList>
    </citation>
    <scope>NUCLEOTIDE SEQUENCE [LARGE SCALE GENOMIC DNA]</scope>
    <source>
        <strain evidence="1 2">CY06</strain>
    </source>
</reference>
<evidence type="ECO:0000313" key="1">
    <source>
        <dbReference type="EMBL" id="PKI19046.1"/>
    </source>
</evidence>
<comment type="caution">
    <text evidence="1">The sequence shown here is derived from an EMBL/GenBank/DDBJ whole genome shotgun (WGS) entry which is preliminary data.</text>
</comment>
<gene>
    <name evidence="1" type="ORF">CXB65_24325</name>
</gene>
<dbReference type="EMBL" id="PJCG01000072">
    <property type="protein sequence ID" value="PKI19046.1"/>
    <property type="molecule type" value="Genomic_DNA"/>
</dbReference>
<accession>A0A2N1ILB7</accession>
<dbReference type="AlphaFoldDB" id="A0A2N1ILB7"/>
<name>A0A2N1ILB7_9PSED</name>
<evidence type="ECO:0000313" key="2">
    <source>
        <dbReference type="Proteomes" id="UP000233399"/>
    </source>
</evidence>